<dbReference type="RefSeq" id="WP_158036811.1">
    <property type="nucleotide sequence ID" value="NZ_BAAAZV010000001.1"/>
</dbReference>
<evidence type="ECO:0000256" key="7">
    <source>
        <dbReference type="PIRSR" id="PIRSR000450-1"/>
    </source>
</evidence>
<keyword evidence="3 6" id="KW-0808">Transferase</keyword>
<comment type="pathway">
    <text evidence="6">Amino-acid biosynthesis; L-methionine biosynthesis via de novo pathway; O-acetyl-L-homoserine from L-homoserine: step 1/1.</text>
</comment>
<dbReference type="NCBIfam" id="TIGR01001">
    <property type="entry name" value="metA"/>
    <property type="match status" value="1"/>
</dbReference>
<dbReference type="PIRSF" id="PIRSF000450">
    <property type="entry name" value="H_ser_succinyltr"/>
    <property type="match status" value="1"/>
</dbReference>
<evidence type="ECO:0000256" key="3">
    <source>
        <dbReference type="ARBA" id="ARBA00022679"/>
    </source>
</evidence>
<feature type="active site" description="Acyl-thioester intermediate" evidence="6 7">
    <location>
        <position position="142"/>
    </location>
</feature>
<comment type="function">
    <text evidence="6">Transfers an acetyl group from acetyl-CoA to L-homoserine, forming acetyl-L-homoserine.</text>
</comment>
<evidence type="ECO:0000313" key="8">
    <source>
        <dbReference type="EMBL" id="KAB1631226.1"/>
    </source>
</evidence>
<dbReference type="GO" id="GO:0008899">
    <property type="term" value="F:homoserine O-succinyltransferase activity"/>
    <property type="evidence" value="ECO:0007669"/>
    <property type="project" value="UniProtKB-UniRule"/>
</dbReference>
<dbReference type="CDD" id="cd03131">
    <property type="entry name" value="GATase1_HTS"/>
    <property type="match status" value="1"/>
</dbReference>
<dbReference type="AlphaFoldDB" id="A0A7C8FWJ2"/>
<feature type="active site" description="Proton acceptor" evidence="6">
    <location>
        <position position="235"/>
    </location>
</feature>
<evidence type="ECO:0000256" key="4">
    <source>
        <dbReference type="ARBA" id="ARBA00023315"/>
    </source>
</evidence>
<sequence length="305" mass="35196">MPIRVPEGLPAIDELSRENIFVMGRHRALSQDIRPLRLIVLNLMPLKLATELQLLRLLGNTPLQVDVEFLQTGTHRSKNVSKDHLDRFYRTIDDVEGRRYDGLIVTGAPVERLPFEQVDYWPELVRILDWAAERVWSSLFICWGAQAAMWHYHGIPKRELPGGKLVGVFEHEVVDRSHPLVRGFDDRFRAPHSRYTGNSRADIEASPLDVLAVSAEAGVYLAARPDLREVYITGHGEYERETLDQEYHRDQRAGLDPAIPRNYYPGDDPDRTPEVTWRGHSQLLFANWLNLAVYQNTPFDWLTRD</sequence>
<comment type="caution">
    <text evidence="6">Lacks conserved residue(s) required for the propagation of feature annotation.</text>
</comment>
<dbReference type="InterPro" id="IPR029062">
    <property type="entry name" value="Class_I_gatase-like"/>
</dbReference>
<keyword evidence="4 6" id="KW-0012">Acyltransferase</keyword>
<evidence type="ECO:0000256" key="2">
    <source>
        <dbReference type="ARBA" id="ARBA00022605"/>
    </source>
</evidence>
<dbReference type="InterPro" id="IPR005697">
    <property type="entry name" value="HST_MetA"/>
</dbReference>
<protein>
    <recommendedName>
        <fullName evidence="6">Homoserine O-acetyltransferase</fullName>
        <shortName evidence="6">HAT</shortName>
        <ecNumber evidence="6">2.3.1.31</ecNumber>
    </recommendedName>
    <alternativeName>
        <fullName evidence="6">Homoserine transacetylase</fullName>
        <shortName evidence="6">HTA</shortName>
    </alternativeName>
</protein>
<dbReference type="EC" id="2.3.1.31" evidence="6"/>
<feature type="site" description="Important for acyl-CoA specificity" evidence="6">
    <location>
        <position position="111"/>
    </location>
</feature>
<dbReference type="EMBL" id="WBKA01000008">
    <property type="protein sequence ID" value="KAB1631226.1"/>
    <property type="molecule type" value="Genomic_DNA"/>
</dbReference>
<comment type="subcellular location">
    <subcellularLocation>
        <location evidence="6">Cytoplasm</location>
    </subcellularLocation>
</comment>
<dbReference type="PANTHER" id="PTHR20919:SF0">
    <property type="entry name" value="HOMOSERINE O-SUCCINYLTRANSFERASE"/>
    <property type="match status" value="1"/>
</dbReference>
<dbReference type="GO" id="GO:0019281">
    <property type="term" value="P:L-methionine biosynthetic process from homoserine via O-succinyl-L-homoserine and cystathionine"/>
    <property type="evidence" value="ECO:0007669"/>
    <property type="project" value="InterPro"/>
</dbReference>
<keyword evidence="6" id="KW-0486">Methionine biosynthesis</keyword>
<organism evidence="8 9">
    <name type="scientific">Pseudoclavibacter caeni</name>
    <dbReference type="NCBI Taxonomy" id="908846"/>
    <lineage>
        <taxon>Bacteria</taxon>
        <taxon>Bacillati</taxon>
        <taxon>Actinomycetota</taxon>
        <taxon>Actinomycetes</taxon>
        <taxon>Micrococcales</taxon>
        <taxon>Microbacteriaceae</taxon>
        <taxon>Pseudoclavibacter</taxon>
    </lineage>
</organism>
<dbReference type="HAMAP" id="MF_00295">
    <property type="entry name" value="MetA_acyltransf"/>
    <property type="match status" value="1"/>
</dbReference>
<dbReference type="Pfam" id="PF04204">
    <property type="entry name" value="HTS"/>
    <property type="match status" value="1"/>
</dbReference>
<feature type="binding site" evidence="6">
    <location>
        <position position="164"/>
    </location>
    <ligand>
        <name>substrate</name>
    </ligand>
</feature>
<feature type="binding site" evidence="6">
    <location>
        <position position="193"/>
    </location>
    <ligand>
        <name>substrate</name>
    </ligand>
</feature>
<evidence type="ECO:0000256" key="5">
    <source>
        <dbReference type="ARBA" id="ARBA00049043"/>
    </source>
</evidence>
<dbReference type="PANTHER" id="PTHR20919">
    <property type="entry name" value="HOMOSERINE O-SUCCINYLTRANSFERASE"/>
    <property type="match status" value="1"/>
</dbReference>
<dbReference type="GO" id="GO:0005737">
    <property type="term" value="C:cytoplasm"/>
    <property type="evidence" value="ECO:0007669"/>
    <property type="project" value="UniProtKB-SubCell"/>
</dbReference>
<dbReference type="Proteomes" id="UP000481339">
    <property type="component" value="Unassembled WGS sequence"/>
</dbReference>
<evidence type="ECO:0000256" key="1">
    <source>
        <dbReference type="ARBA" id="ARBA00022490"/>
    </source>
</evidence>
<keyword evidence="9" id="KW-1185">Reference proteome</keyword>
<dbReference type="InterPro" id="IPR033752">
    <property type="entry name" value="MetA_family"/>
</dbReference>
<accession>A0A7C8FWJ2</accession>
<dbReference type="OrthoDB" id="9772423at2"/>
<comment type="catalytic activity">
    <reaction evidence="5 6">
        <text>L-homoserine + acetyl-CoA = O-acetyl-L-homoserine + CoA</text>
        <dbReference type="Rhea" id="RHEA:13701"/>
        <dbReference type="ChEBI" id="CHEBI:57287"/>
        <dbReference type="ChEBI" id="CHEBI:57288"/>
        <dbReference type="ChEBI" id="CHEBI:57476"/>
        <dbReference type="ChEBI" id="CHEBI:57716"/>
        <dbReference type="EC" id="2.3.1.31"/>
    </reaction>
</comment>
<dbReference type="SUPFAM" id="SSF52317">
    <property type="entry name" value="Class I glutamine amidotransferase-like"/>
    <property type="match status" value="1"/>
</dbReference>
<comment type="similarity">
    <text evidence="6">Belongs to the MetA family.</text>
</comment>
<dbReference type="Gene3D" id="3.40.50.880">
    <property type="match status" value="1"/>
</dbReference>
<comment type="caution">
    <text evidence="8">The sequence shown here is derived from an EMBL/GenBank/DDBJ whole genome shotgun (WGS) entry which is preliminary data.</text>
</comment>
<feature type="site" description="Important for substrate specificity" evidence="6">
    <location>
        <position position="193"/>
    </location>
</feature>
<evidence type="ECO:0000313" key="9">
    <source>
        <dbReference type="Proteomes" id="UP000481339"/>
    </source>
</evidence>
<dbReference type="UniPathway" id="UPA00051">
    <property type="reaction ID" value="UER00074"/>
</dbReference>
<dbReference type="GO" id="GO:0004414">
    <property type="term" value="F:homoserine O-acetyltransferase activity"/>
    <property type="evidence" value="ECO:0007669"/>
    <property type="project" value="UniProtKB-EC"/>
</dbReference>
<feature type="active site" evidence="6">
    <location>
        <position position="237"/>
    </location>
</feature>
<keyword evidence="2 6" id="KW-0028">Amino-acid biosynthesis</keyword>
<feature type="binding site" evidence="6">
    <location>
        <position position="249"/>
    </location>
    <ligand>
        <name>substrate</name>
    </ligand>
</feature>
<keyword evidence="1 6" id="KW-0963">Cytoplasm</keyword>
<name>A0A7C8FWJ2_9MICO</name>
<gene>
    <name evidence="8" type="primary">metA</name>
    <name evidence="6" type="synonym">metAA</name>
    <name evidence="8" type="ORF">F8O02_08455</name>
</gene>
<reference evidence="8 9" key="1">
    <citation type="submission" date="2019-09" db="EMBL/GenBank/DDBJ databases">
        <title>Phylogeny of genus Pseudoclavibacter and closely related genus.</title>
        <authorList>
            <person name="Li Y."/>
        </authorList>
    </citation>
    <scope>NUCLEOTIDE SEQUENCE [LARGE SCALE GENOMIC DNA]</scope>
    <source>
        <strain evidence="8 9">JCM 16921</strain>
    </source>
</reference>
<evidence type="ECO:0000256" key="6">
    <source>
        <dbReference type="HAMAP-Rule" id="MF_00295"/>
    </source>
</evidence>
<proteinExistence type="inferred from homology"/>